<evidence type="ECO:0000256" key="3">
    <source>
        <dbReference type="ARBA" id="ARBA00022857"/>
    </source>
</evidence>
<evidence type="ECO:0000313" key="8">
    <source>
        <dbReference type="EMBL" id="OGM26757.1"/>
    </source>
</evidence>
<comment type="subunit">
    <text evidence="6">Homotetramer.</text>
</comment>
<keyword evidence="1 6" id="KW-0547">Nucleotide-binding</keyword>
<sequence length="298" mass="32857">MIKVFNQSELNKLYKPASNSTGEDNGQVTIIGGSELFHGAPILALKVASRIVDMVFFSSPEKSIGHIAETMKSKLMSFIWVPWEEIENYIEKSDAVLIGPGFKRYKSELRIKNHELRSNALGEDGELSRKITERLLKQFPKKKWVIDAGSLQTMEADWIPKGSILTPNRKEFEMLFGSEIRNTRYEIRGEQDRIASLVLRIAKKHKCVIVLKGSVTMVALPEDVVIVKGGNAGMTKGGTGDVLAGLTVGLLAKNEPFLAATSASYIAKAAGDELYKKVGVNYNADDLANQIPEILGNF</sequence>
<dbReference type="CDD" id="cd01171">
    <property type="entry name" value="YXKO-related"/>
    <property type="match status" value="1"/>
</dbReference>
<reference evidence="8 9" key="1">
    <citation type="journal article" date="2016" name="Nat. Commun.">
        <title>Thousands of microbial genomes shed light on interconnected biogeochemical processes in an aquifer system.</title>
        <authorList>
            <person name="Anantharaman K."/>
            <person name="Brown C.T."/>
            <person name="Hug L.A."/>
            <person name="Sharon I."/>
            <person name="Castelle C.J."/>
            <person name="Probst A.J."/>
            <person name="Thomas B.C."/>
            <person name="Singh A."/>
            <person name="Wilkins M.J."/>
            <person name="Karaoz U."/>
            <person name="Brodie E.L."/>
            <person name="Williams K.H."/>
            <person name="Hubbard S.S."/>
            <person name="Banfield J.F."/>
        </authorList>
    </citation>
    <scope>NUCLEOTIDE SEQUENCE [LARGE SCALE GENOMIC DNA]</scope>
</reference>
<keyword evidence="5 6" id="KW-0456">Lyase</keyword>
<organism evidence="8 9">
    <name type="scientific">Candidatus Woesebacteria bacterium RIFCSPHIGHO2_01_FULL_40_22</name>
    <dbReference type="NCBI Taxonomy" id="1802499"/>
    <lineage>
        <taxon>Bacteria</taxon>
        <taxon>Candidatus Woeseibacteriota</taxon>
    </lineage>
</organism>
<keyword evidence="4 6" id="KW-0520">NAD</keyword>
<evidence type="ECO:0000256" key="6">
    <source>
        <dbReference type="HAMAP-Rule" id="MF_01965"/>
    </source>
</evidence>
<dbReference type="Pfam" id="PF01256">
    <property type="entry name" value="Carb_kinase"/>
    <property type="match status" value="1"/>
</dbReference>
<comment type="catalytic activity">
    <reaction evidence="6">
        <text>(6S)-NADHX + ADP = AMP + phosphate + NADH + H(+)</text>
        <dbReference type="Rhea" id="RHEA:32223"/>
        <dbReference type="ChEBI" id="CHEBI:15378"/>
        <dbReference type="ChEBI" id="CHEBI:43474"/>
        <dbReference type="ChEBI" id="CHEBI:57945"/>
        <dbReference type="ChEBI" id="CHEBI:64074"/>
        <dbReference type="ChEBI" id="CHEBI:456215"/>
        <dbReference type="ChEBI" id="CHEBI:456216"/>
        <dbReference type="EC" id="4.2.1.136"/>
    </reaction>
</comment>
<comment type="caution">
    <text evidence="6">Lacks conserved residue(s) required for the propagation of feature annotation.</text>
</comment>
<evidence type="ECO:0000256" key="1">
    <source>
        <dbReference type="ARBA" id="ARBA00022741"/>
    </source>
</evidence>
<feature type="binding site" evidence="6">
    <location>
        <begin position="212"/>
        <end position="216"/>
    </location>
    <ligand>
        <name>AMP</name>
        <dbReference type="ChEBI" id="CHEBI:456215"/>
    </ligand>
</feature>
<dbReference type="AlphaFoldDB" id="A0A1F7YHF8"/>
<dbReference type="PROSITE" id="PS51383">
    <property type="entry name" value="YJEF_C_3"/>
    <property type="match status" value="1"/>
</dbReference>
<dbReference type="HAMAP" id="MF_01965">
    <property type="entry name" value="NADHX_dehydratase"/>
    <property type="match status" value="1"/>
</dbReference>
<comment type="function">
    <text evidence="6">Catalyzes the dehydration of the S-form of NAD(P)HX at the expense of ADP, which is converted to AMP. Together with NAD(P)HX epimerase, which catalyzes the epimerization of the S- and R-forms, the enzyme allows the repair of both epimers of NAD(P)HX, a damaged form of NAD(P)H that is a result of enzymatic or heat-dependent hydration.</text>
</comment>
<dbReference type="PANTHER" id="PTHR12592:SF0">
    <property type="entry name" value="ATP-DEPENDENT (S)-NAD(P)H-HYDRATE DEHYDRATASE"/>
    <property type="match status" value="1"/>
</dbReference>
<evidence type="ECO:0000259" key="7">
    <source>
        <dbReference type="PROSITE" id="PS51383"/>
    </source>
</evidence>
<dbReference type="GO" id="GO:0110051">
    <property type="term" value="P:metabolite repair"/>
    <property type="evidence" value="ECO:0007669"/>
    <property type="project" value="TreeGrafter"/>
</dbReference>
<feature type="binding site" evidence="6">
    <location>
        <position position="101"/>
    </location>
    <ligand>
        <name>(6S)-NADPHX</name>
        <dbReference type="ChEBI" id="CHEBI:64076"/>
    </ligand>
</feature>
<protein>
    <recommendedName>
        <fullName evidence="6">ADP-dependent (S)-NAD(P)H-hydrate dehydratase</fullName>
        <ecNumber evidence="6">4.2.1.136</ecNumber>
    </recommendedName>
    <alternativeName>
        <fullName evidence="6">ADP-dependent NAD(P)HX dehydratase</fullName>
    </alternativeName>
</protein>
<feature type="domain" description="YjeF C-terminal" evidence="7">
    <location>
        <begin position="5"/>
        <end position="298"/>
    </location>
</feature>
<dbReference type="Gene3D" id="3.40.1190.20">
    <property type="match status" value="1"/>
</dbReference>
<accession>A0A1F7YHF8</accession>
<gene>
    <name evidence="6" type="primary">nnrD</name>
    <name evidence="8" type="ORF">A2628_04325</name>
</gene>
<keyword evidence="2 6" id="KW-0067">ATP-binding</keyword>
<evidence type="ECO:0000256" key="2">
    <source>
        <dbReference type="ARBA" id="ARBA00022840"/>
    </source>
</evidence>
<dbReference type="NCBIfam" id="TIGR00196">
    <property type="entry name" value="yjeF_cterm"/>
    <property type="match status" value="1"/>
</dbReference>
<comment type="similarity">
    <text evidence="6">Belongs to the NnrD/CARKD family.</text>
</comment>
<evidence type="ECO:0000256" key="4">
    <source>
        <dbReference type="ARBA" id="ARBA00023027"/>
    </source>
</evidence>
<proteinExistence type="inferred from homology"/>
<name>A0A1F7YHF8_9BACT</name>
<dbReference type="GO" id="GO:0052855">
    <property type="term" value="F:ADP-dependent NAD(P)H-hydrate dehydratase activity"/>
    <property type="evidence" value="ECO:0007669"/>
    <property type="project" value="UniProtKB-UniRule"/>
</dbReference>
<dbReference type="EC" id="4.2.1.136" evidence="6"/>
<dbReference type="SUPFAM" id="SSF53613">
    <property type="entry name" value="Ribokinase-like"/>
    <property type="match status" value="1"/>
</dbReference>
<dbReference type="GO" id="GO:0046496">
    <property type="term" value="P:nicotinamide nucleotide metabolic process"/>
    <property type="evidence" value="ECO:0007669"/>
    <property type="project" value="UniProtKB-UniRule"/>
</dbReference>
<dbReference type="PANTHER" id="PTHR12592">
    <property type="entry name" value="ATP-DEPENDENT (S)-NAD(P)H-HYDRATE DEHYDRATASE FAMILY MEMBER"/>
    <property type="match status" value="1"/>
</dbReference>
<comment type="catalytic activity">
    <reaction evidence="6">
        <text>(6S)-NADPHX + ADP = AMP + phosphate + NADPH + H(+)</text>
        <dbReference type="Rhea" id="RHEA:32235"/>
        <dbReference type="ChEBI" id="CHEBI:15378"/>
        <dbReference type="ChEBI" id="CHEBI:43474"/>
        <dbReference type="ChEBI" id="CHEBI:57783"/>
        <dbReference type="ChEBI" id="CHEBI:64076"/>
        <dbReference type="ChEBI" id="CHEBI:456215"/>
        <dbReference type="ChEBI" id="CHEBI:456216"/>
        <dbReference type="EC" id="4.2.1.136"/>
    </reaction>
</comment>
<evidence type="ECO:0000256" key="5">
    <source>
        <dbReference type="ARBA" id="ARBA00023239"/>
    </source>
</evidence>
<dbReference type="Proteomes" id="UP000179221">
    <property type="component" value="Unassembled WGS sequence"/>
</dbReference>
<feature type="binding site" evidence="6">
    <location>
        <position position="241"/>
    </location>
    <ligand>
        <name>(6S)-NADPHX</name>
        <dbReference type="ChEBI" id="CHEBI:64076"/>
    </ligand>
</feature>
<feature type="binding site" evidence="6">
    <location>
        <position position="40"/>
    </location>
    <ligand>
        <name>(6S)-NADPHX</name>
        <dbReference type="ChEBI" id="CHEBI:64076"/>
    </ligand>
</feature>
<comment type="cofactor">
    <cofactor evidence="6">
        <name>Mg(2+)</name>
        <dbReference type="ChEBI" id="CHEBI:18420"/>
    </cofactor>
</comment>
<dbReference type="InterPro" id="IPR029056">
    <property type="entry name" value="Ribokinase-like"/>
</dbReference>
<evidence type="ECO:0000313" key="9">
    <source>
        <dbReference type="Proteomes" id="UP000179221"/>
    </source>
</evidence>
<feature type="binding site" evidence="6">
    <location>
        <position position="240"/>
    </location>
    <ligand>
        <name>AMP</name>
        <dbReference type="ChEBI" id="CHEBI:456215"/>
    </ligand>
</feature>
<dbReference type="EMBL" id="MGGL01000009">
    <property type="protein sequence ID" value="OGM26757.1"/>
    <property type="molecule type" value="Genomic_DNA"/>
</dbReference>
<dbReference type="InterPro" id="IPR000631">
    <property type="entry name" value="CARKD"/>
</dbReference>
<comment type="caution">
    <text evidence="8">The sequence shown here is derived from an EMBL/GenBank/DDBJ whole genome shotgun (WGS) entry which is preliminary data.</text>
</comment>
<keyword evidence="3 6" id="KW-0521">NADP</keyword>
<dbReference type="GO" id="GO:0005524">
    <property type="term" value="F:ATP binding"/>
    <property type="evidence" value="ECO:0007669"/>
    <property type="project" value="UniProtKB-KW"/>
</dbReference>